<name>A0ABP1G6H0_9CHLO</name>
<feature type="coiled-coil region" evidence="1">
    <location>
        <begin position="1439"/>
        <end position="1501"/>
    </location>
</feature>
<dbReference type="Pfam" id="PF00635">
    <property type="entry name" value="Motile_Sperm"/>
    <property type="match status" value="1"/>
</dbReference>
<sequence>MSEYNALLTLEPRELTFRDVRLKQAYSQTVTISNNLGATVDASIRCGSSDRYTVVPTSFSLKPGHSCNLEVCLRVLKYAQKKKAAEQGQRDVFHIKATYFDQNFSSTFFLHPEEAGLPVPNAAASASKSLQRLKRAPSQTPEALASRDRSSSERDLHHVRGSSQKEHATRAEEQRAGLQEAEQQQQHAMHELQDSREHADEQQQEEMQLNRSHEHEDDLLHYEDAQEQAQAQQDFSLDRYFLPLKKQPNGQAKHATLRSPAQDDVLKGSPQEFGKTAMQLSNADAAGREIEDELLLTIEEQDQALREKDEVIEHLQVRLRRAHQRAADTEAQSAQGQLEEQTAILQKACERGANAQLRERVQDLAADLQGAEEEVAALEGLQEQLAADVGADEHIKALVDAAVAREHAIQEARNRKVLDLLSSRDTVITKFEARFKEAQAEAQQLAAEVAQDRRRAEAAEARVSEVLEQRAKARRAQERQAAEFAGLQASLRAEVSAAKAELALHKREAAARDSSKARGRAGGDSRLAQSSAVEGVEAGLQAEVEAANEKLATAQREAEELSTSLAKASSFIEDLQAQLCSEQEAVAKKEAELQAVHGQMDELEAQLATAQNSAAAQPRSSQGSEPPLMLPAPSDPQGSGLAMSASEAAELRAAAAEKAALLGAAEERLARLEALHRIAQDTALKAEAQLEDTAAALTGLCKLANLDRIEAANAKSLAARLSARVSELVLAEQHARMAVPAPTERKPEGPSVEALHRRIEALEAQLHERDQDLQAALEQVATSCEAQNSQGDAANQTSRDYLGTLEKRHTARDPVDEGASQQVQAVGKTRDAEMQRLQAELQRVSAAAAQQEEAARQEVASIRSEAEQRQMQLAVIMETLEALQSGSDGALEQRVVTLTAELAASRQEHSAAFQRAAELEQQLQEAVTAAEQLRLEKEAAEAVSERAAASEGAARASEQAARQDLETCRHQLAAQHADLEVHTARVEDLEAQLASAEGQLVVAEERARHACSGLALAEMTAEQAQADAKRDAQDAKERHRSSMAVVEHAWRQEAAAVREECEAKLEALQAAQDAALQAAHAEMAAVMEQAAAALASRPEQGQYIEAVERAEEYHQTVCQLSAQLAHLQDDKAALCEEVVRLKEECQAAGIRADAQASALSAIQPLLEEPSQPSEGSTGAPGTSKEDGRQQHAQIVAPASGTVALARQLAQAKLSEAELQQRLRIAGTAEEALRARLAQREQRLAELASALGSMQTRAAETRRRSSQSADEQCRSMMEAATRAQPLLHQLSEDGATAVICRRREAPDSAPASGGPAGSEENCQARAARSNPACDGPEAEQRDKAHLQEQELQPEPEVCQHDTAEVDQQVPSAPAEPSDTAATAPDEGTSGVQPGFQRPSRESMQTAAAAPIMLLSVPGGNGRGGYDVSVSAQALRLAEDAEDLRLELAQRTAQAAGLQSRVDHLMACQSEHERSEASQAAQLAAQSEELQRLSHQLRELQIVSRRAIETASSALNIPVHADSRADLAVDQLVDNLVLQLQEKTALVKSLQAAAAAAIRRASEEGGGARSGSMEGSQRAIIRDLSQKAMLSPSAKARMQSKQKDIAEPELEDTARPLSLPAPLSLLEEDEREQADEDMALPQSDLEALQEHRELAALSVETAARDAALQERLATKSGSASAHSTPSKSHSAAQRSGREAAARSAEKAQAAERRASDAEARVRSLQQQLASSRSSAQAAQASLQEEIDGLTASLAKERCGRAQMVASLKETISGLKAAGDVEGRLKAQAIALHRQIAAAQHAQEEAEADATATERHARQLQLSLKQAETELQQQAADAQLDGHAATLRLSDLQHSYARLHAQLQAAEAHAQDVERTVQGQLVAALDKLAVLNVDPPQAIVRSLADVHAFAESVKERCQRLEEQSAAAHREAETAQAAKARAEKEVAHYRERADAAHAELSAVNLRLDEAVRSAQSEQQKAAQKHQRALNELDKRAEAEKADLRHKAAEASAAAAAAAEERLHAAYSTKLAGVQAQALAAIEGARAEAGRVSAELEALRQQFRAYQAMKAGEVAGLEARLRVALTQPHAFALCPEAAPRSSPARLSPPPKMMGHQGHHSNPLFAEDSPASSSAATEVAEASQKEGLAAAQRDADLERVQRQAACEAAASAEAAGEKLRAKLQASQAEVQLLKERLSSLLADRKQQQCVQQLQGELNRAQEALKAARSESARRLRELQQLQSSQAAAAVDSGLKHQLESETASKEAAQEKLRDTRASLARHKQLVSELRCKVDELGGRLAEAHAQGTPQQLQEAEKRAKAAQAACARKDEMLRELRERMQQLMESAAAQRDCASSEAQAAAAAKAQAASEGLRKEVQSLKAERQALQETLDSTRLDLHEQLQQLSSRSRALCQALRGAVDLLLHCIRTISRAAGSLSTSGNSGLSGDAEQLLLSPANAEAIAALVDLTVSEVRGLLGHDGHVAQTNTDLAQRAQAVLKEAEAACSPATALPRSGSCSITGSPGDPVGPAPSQALPVWRSHGLTALLRSLQSEFESAEQALAAALEQQATGLFMSHGESTEWSIGAMRESASFDKVDTELGPCEALAKLSQRLEEAAEMTG</sequence>
<feature type="coiled-coil region" evidence="1">
    <location>
        <begin position="902"/>
        <end position="1006"/>
    </location>
</feature>
<feature type="region of interest" description="Disordered" evidence="2">
    <location>
        <begin position="1303"/>
        <end position="1399"/>
    </location>
</feature>
<keyword evidence="5" id="KW-1185">Reference proteome</keyword>
<organism evidence="4 5">
    <name type="scientific">Coccomyxa viridis</name>
    <dbReference type="NCBI Taxonomy" id="1274662"/>
    <lineage>
        <taxon>Eukaryota</taxon>
        <taxon>Viridiplantae</taxon>
        <taxon>Chlorophyta</taxon>
        <taxon>core chlorophytes</taxon>
        <taxon>Trebouxiophyceae</taxon>
        <taxon>Trebouxiophyceae incertae sedis</taxon>
        <taxon>Coccomyxaceae</taxon>
        <taxon>Coccomyxa</taxon>
    </lineage>
</organism>
<feature type="compositionally biased region" description="Basic and acidic residues" evidence="2">
    <location>
        <begin position="507"/>
        <end position="516"/>
    </location>
</feature>
<dbReference type="PROSITE" id="PS50202">
    <property type="entry name" value="MSP"/>
    <property type="match status" value="1"/>
</dbReference>
<dbReference type="PANTHER" id="PTHR19327">
    <property type="entry name" value="GOLGIN"/>
    <property type="match status" value="1"/>
</dbReference>
<feature type="coiled-coil region" evidence="1">
    <location>
        <begin position="2306"/>
        <end position="2398"/>
    </location>
</feature>
<feature type="coiled-coil region" evidence="1">
    <location>
        <begin position="1907"/>
        <end position="2057"/>
    </location>
</feature>
<evidence type="ECO:0000313" key="5">
    <source>
        <dbReference type="Proteomes" id="UP001497392"/>
    </source>
</evidence>
<feature type="coiled-coil region" evidence="1">
    <location>
        <begin position="1051"/>
        <end position="1078"/>
    </location>
</feature>
<evidence type="ECO:0000256" key="2">
    <source>
        <dbReference type="SAM" id="MobiDB-lite"/>
    </source>
</evidence>
<feature type="region of interest" description="Disordered" evidence="2">
    <location>
        <begin position="608"/>
        <end position="645"/>
    </location>
</feature>
<keyword evidence="1" id="KW-0175">Coiled coil</keyword>
<feature type="compositionally biased region" description="Low complexity" evidence="2">
    <location>
        <begin position="176"/>
        <end position="187"/>
    </location>
</feature>
<feature type="region of interest" description="Disordered" evidence="2">
    <location>
        <begin position="1669"/>
        <end position="1725"/>
    </location>
</feature>
<feature type="compositionally biased region" description="Polar residues" evidence="2">
    <location>
        <begin position="1170"/>
        <end position="1180"/>
    </location>
</feature>
<feature type="compositionally biased region" description="Low complexity" evidence="2">
    <location>
        <begin position="2123"/>
        <end position="2136"/>
    </location>
</feature>
<feature type="domain" description="MSP" evidence="3">
    <location>
        <begin position="7"/>
        <end position="141"/>
    </location>
</feature>
<feature type="coiled-coil region" evidence="1">
    <location>
        <begin position="1807"/>
        <end position="1873"/>
    </location>
</feature>
<evidence type="ECO:0000259" key="3">
    <source>
        <dbReference type="PROSITE" id="PS50202"/>
    </source>
</evidence>
<evidence type="ECO:0000256" key="1">
    <source>
        <dbReference type="SAM" id="Coils"/>
    </source>
</evidence>
<feature type="region of interest" description="Disordered" evidence="2">
    <location>
        <begin position="128"/>
        <end position="215"/>
    </location>
</feature>
<proteinExistence type="predicted"/>
<accession>A0ABP1G6H0</accession>
<dbReference type="Proteomes" id="UP001497392">
    <property type="component" value="Unassembled WGS sequence"/>
</dbReference>
<feature type="coiled-coil region" evidence="1">
    <location>
        <begin position="298"/>
        <end position="388"/>
    </location>
</feature>
<feature type="region of interest" description="Disordered" evidence="2">
    <location>
        <begin position="809"/>
        <end position="830"/>
    </location>
</feature>
<feature type="compositionally biased region" description="Basic and acidic residues" evidence="2">
    <location>
        <begin position="188"/>
        <end position="201"/>
    </location>
</feature>
<feature type="compositionally biased region" description="Basic and acidic residues" evidence="2">
    <location>
        <begin position="1337"/>
        <end position="1347"/>
    </location>
</feature>
<feature type="compositionally biased region" description="Basic and acidic residues" evidence="2">
    <location>
        <begin position="145"/>
        <end position="175"/>
    </location>
</feature>
<feature type="region of interest" description="Disordered" evidence="2">
    <location>
        <begin position="1252"/>
        <end position="1271"/>
    </location>
</feature>
<feature type="region of interest" description="Disordered" evidence="2">
    <location>
        <begin position="2091"/>
        <end position="2148"/>
    </location>
</feature>
<feature type="compositionally biased region" description="Polar residues" evidence="2">
    <location>
        <begin position="1673"/>
        <end position="1687"/>
    </location>
</feature>
<feature type="compositionally biased region" description="Low complexity" evidence="2">
    <location>
        <begin position="608"/>
        <end position="617"/>
    </location>
</feature>
<reference evidence="4 5" key="1">
    <citation type="submission" date="2024-06" db="EMBL/GenBank/DDBJ databases">
        <authorList>
            <person name="Kraege A."/>
            <person name="Thomma B."/>
        </authorList>
    </citation>
    <scope>NUCLEOTIDE SEQUENCE [LARGE SCALE GENOMIC DNA]</scope>
</reference>
<feature type="region of interest" description="Disordered" evidence="2">
    <location>
        <begin position="1166"/>
        <end position="1191"/>
    </location>
</feature>
<dbReference type="SUPFAM" id="SSF49354">
    <property type="entry name" value="PapD-like"/>
    <property type="match status" value="1"/>
</dbReference>
<dbReference type="InterPro" id="IPR008962">
    <property type="entry name" value="PapD-like_sf"/>
</dbReference>
<protein>
    <submittedName>
        <fullName evidence="4">G10830 protein</fullName>
    </submittedName>
</protein>
<feature type="compositionally biased region" description="Basic and acidic residues" evidence="2">
    <location>
        <begin position="1693"/>
        <end position="1719"/>
    </location>
</feature>
<evidence type="ECO:0000313" key="4">
    <source>
        <dbReference type="EMBL" id="CAL5227806.1"/>
    </source>
</evidence>
<gene>
    <name evidence="4" type="primary">g10830</name>
    <name evidence="4" type="ORF">VP750_LOCUS9712</name>
</gene>
<dbReference type="InterPro" id="IPR013783">
    <property type="entry name" value="Ig-like_fold"/>
</dbReference>
<dbReference type="InterPro" id="IPR000535">
    <property type="entry name" value="MSP_dom"/>
</dbReference>
<feature type="coiled-coil region" evidence="1">
    <location>
        <begin position="2163"/>
        <end position="2279"/>
    </location>
</feature>
<feature type="coiled-coil region" evidence="1">
    <location>
        <begin position="752"/>
        <end position="779"/>
    </location>
</feature>
<feature type="coiled-coil region" evidence="1">
    <location>
        <begin position="655"/>
        <end position="689"/>
    </location>
</feature>
<feature type="compositionally biased region" description="Low complexity" evidence="2">
    <location>
        <begin position="2091"/>
        <end position="2100"/>
    </location>
</feature>
<dbReference type="EMBL" id="CAXHTA020000017">
    <property type="protein sequence ID" value="CAL5227806.1"/>
    <property type="molecule type" value="Genomic_DNA"/>
</dbReference>
<feature type="region of interest" description="Disordered" evidence="2">
    <location>
        <begin position="507"/>
        <end position="534"/>
    </location>
</feature>
<feature type="region of interest" description="Disordered" evidence="2">
    <location>
        <begin position="1589"/>
        <end position="1616"/>
    </location>
</feature>
<feature type="compositionally biased region" description="Low complexity" evidence="2">
    <location>
        <begin position="1306"/>
        <end position="1319"/>
    </location>
</feature>
<dbReference type="PANTHER" id="PTHR19327:SF0">
    <property type="entry name" value="GOLGIN SUBFAMILY A MEMBER 4"/>
    <property type="match status" value="1"/>
</dbReference>
<comment type="caution">
    <text evidence="4">The sequence shown here is derived from an EMBL/GenBank/DDBJ whole genome shotgun (WGS) entry which is preliminary data.</text>
</comment>
<dbReference type="Gene3D" id="2.60.40.10">
    <property type="entry name" value="Immunoglobulins"/>
    <property type="match status" value="1"/>
</dbReference>